<evidence type="ECO:0000256" key="1">
    <source>
        <dbReference type="ARBA" id="ARBA00001974"/>
    </source>
</evidence>
<comment type="similarity">
    <text evidence="3">Belongs to the IFI6/IFI27 family.</text>
</comment>
<dbReference type="InterPro" id="IPR038213">
    <property type="entry name" value="IFI6/IFI27-like_sf"/>
</dbReference>
<gene>
    <name evidence="9" type="ORF">CVT25_008586</name>
</gene>
<evidence type="ECO:0000259" key="8">
    <source>
        <dbReference type="Pfam" id="PF05199"/>
    </source>
</evidence>
<evidence type="ECO:0000256" key="4">
    <source>
        <dbReference type="ARBA" id="ARBA00022692"/>
    </source>
</evidence>
<dbReference type="InParanoid" id="A0A409XNF4"/>
<proteinExistence type="inferred from homology"/>
<dbReference type="InterPro" id="IPR007867">
    <property type="entry name" value="GMC_OxRtase_C"/>
</dbReference>
<dbReference type="PANTHER" id="PTHR16932:SF18">
    <property type="entry name" value="INTERFERON, ALPHA-INDUCIBLE PROTEIN 27-LIKE 2"/>
    <property type="match status" value="1"/>
</dbReference>
<reference evidence="9 10" key="1">
    <citation type="journal article" date="2018" name="Evol. Lett.">
        <title>Horizontal gene cluster transfer increased hallucinogenic mushroom diversity.</title>
        <authorList>
            <person name="Reynolds H.T."/>
            <person name="Vijayakumar V."/>
            <person name="Gluck-Thaler E."/>
            <person name="Korotkin H.B."/>
            <person name="Matheny P.B."/>
            <person name="Slot J.C."/>
        </authorList>
    </citation>
    <scope>NUCLEOTIDE SEQUENCE [LARGE SCALE GENOMIC DNA]</scope>
    <source>
        <strain evidence="9 10">2631</strain>
    </source>
</reference>
<keyword evidence="5 7" id="KW-1133">Transmembrane helix</keyword>
<dbReference type="OrthoDB" id="440424at2759"/>
<dbReference type="EMBL" id="NHYD01001071">
    <property type="protein sequence ID" value="PPQ92278.1"/>
    <property type="molecule type" value="Genomic_DNA"/>
</dbReference>
<dbReference type="STRING" id="93625.A0A409XNF4"/>
<evidence type="ECO:0000313" key="10">
    <source>
        <dbReference type="Proteomes" id="UP000283269"/>
    </source>
</evidence>
<evidence type="ECO:0000313" key="9">
    <source>
        <dbReference type="EMBL" id="PPQ92278.1"/>
    </source>
</evidence>
<dbReference type="SUPFAM" id="SSF54373">
    <property type="entry name" value="FAD-linked reductases, C-terminal domain"/>
    <property type="match status" value="1"/>
</dbReference>
<evidence type="ECO:0000256" key="6">
    <source>
        <dbReference type="ARBA" id="ARBA00023136"/>
    </source>
</evidence>
<comment type="subcellular location">
    <subcellularLocation>
        <location evidence="2">Membrane</location>
        <topology evidence="2">Multi-pass membrane protein</topology>
    </subcellularLocation>
</comment>
<dbReference type="Gene3D" id="6.10.110.10">
    <property type="match status" value="1"/>
</dbReference>
<dbReference type="AlphaFoldDB" id="A0A409XNF4"/>
<keyword evidence="4 7" id="KW-0812">Transmembrane</keyword>
<comment type="caution">
    <text evidence="9">The sequence shown here is derived from an EMBL/GenBank/DDBJ whole genome shotgun (WGS) entry which is preliminary data.</text>
</comment>
<comment type="cofactor">
    <cofactor evidence="1">
        <name>FAD</name>
        <dbReference type="ChEBI" id="CHEBI:57692"/>
    </cofactor>
</comment>
<feature type="transmembrane region" description="Helical" evidence="7">
    <location>
        <begin position="341"/>
        <end position="364"/>
    </location>
</feature>
<evidence type="ECO:0000256" key="5">
    <source>
        <dbReference type="ARBA" id="ARBA00022989"/>
    </source>
</evidence>
<keyword evidence="10" id="KW-1185">Reference proteome</keyword>
<dbReference type="Pfam" id="PF05199">
    <property type="entry name" value="GMC_oxred_C"/>
    <property type="match status" value="1"/>
</dbReference>
<dbReference type="GO" id="GO:0016020">
    <property type="term" value="C:membrane"/>
    <property type="evidence" value="ECO:0007669"/>
    <property type="project" value="UniProtKB-SubCell"/>
</dbReference>
<protein>
    <recommendedName>
        <fullName evidence="8">Glucose-methanol-choline oxidoreductase C-terminal domain-containing protein</fullName>
    </recommendedName>
</protein>
<dbReference type="GO" id="GO:0016614">
    <property type="term" value="F:oxidoreductase activity, acting on CH-OH group of donors"/>
    <property type="evidence" value="ECO:0007669"/>
    <property type="project" value="InterPro"/>
</dbReference>
<dbReference type="InterPro" id="IPR009311">
    <property type="entry name" value="IFI6/IFI27-like"/>
</dbReference>
<sequence>MGSRNWGLVSQVPIKLTAQLPNEFLFLQDHNSGRPLGLGLSYLHLNDDTLGNEEQLNDCLSVASVYITSQLGHSLRIKVSRVIARSTKPLTFRTIEHVSRVTRAMEKNRTGPLVWTGTFLDWERLPSNSPIFKKFGDPSPGPNPPHIEIDPSSGASLITSGLPTIGGSVTLDKTNPLGKPIIDVAFFETELDILTMRGDGVIIGQVDPPANTTSDDALDQFIRGNPVSSSHLVGTAVVPSKGATFGVVDLDLLVKGSVGLRIVDASIMVYYLMLCKMKKQLERTREYVTCCGFKSRLETGAQKPTHPLNHCIHLKVPILSSYPLTYTSLYYAMSYERTAKIAGTIIVGTGACMLAVPLILPAVGFGSTGIVAGSIASGGQSIIYGPLTMGVFSILQSAGATGAAPPILYAGTTMASGVVIGSSRIRNGLRRMVGGNRE</sequence>
<dbReference type="PANTHER" id="PTHR16932">
    <property type="entry name" value="INTERFERON ALPHA-INDUCIBLE PROTEIN 27"/>
    <property type="match status" value="1"/>
</dbReference>
<evidence type="ECO:0000256" key="2">
    <source>
        <dbReference type="ARBA" id="ARBA00004141"/>
    </source>
</evidence>
<accession>A0A409XNF4</accession>
<keyword evidence="6 7" id="KW-0472">Membrane</keyword>
<dbReference type="Proteomes" id="UP000283269">
    <property type="component" value="Unassembled WGS sequence"/>
</dbReference>
<feature type="transmembrane region" description="Helical" evidence="7">
    <location>
        <begin position="407"/>
        <end position="425"/>
    </location>
</feature>
<evidence type="ECO:0000256" key="7">
    <source>
        <dbReference type="SAM" id="Phobius"/>
    </source>
</evidence>
<organism evidence="9 10">
    <name type="scientific">Psilocybe cyanescens</name>
    <dbReference type="NCBI Taxonomy" id="93625"/>
    <lineage>
        <taxon>Eukaryota</taxon>
        <taxon>Fungi</taxon>
        <taxon>Dikarya</taxon>
        <taxon>Basidiomycota</taxon>
        <taxon>Agaricomycotina</taxon>
        <taxon>Agaricomycetes</taxon>
        <taxon>Agaricomycetidae</taxon>
        <taxon>Agaricales</taxon>
        <taxon>Agaricineae</taxon>
        <taxon>Strophariaceae</taxon>
        <taxon>Psilocybe</taxon>
    </lineage>
</organism>
<evidence type="ECO:0000256" key="3">
    <source>
        <dbReference type="ARBA" id="ARBA00007262"/>
    </source>
</evidence>
<dbReference type="Gene3D" id="3.30.560.10">
    <property type="entry name" value="Glucose Oxidase, domain 3"/>
    <property type="match status" value="1"/>
</dbReference>
<feature type="transmembrane region" description="Helical" evidence="7">
    <location>
        <begin position="370"/>
        <end position="395"/>
    </location>
</feature>
<name>A0A409XNF4_PSICY</name>
<feature type="domain" description="Glucose-methanol-choline oxidoreductase C-terminal" evidence="8">
    <location>
        <begin position="166"/>
        <end position="268"/>
    </location>
</feature>